<dbReference type="CDD" id="cd00077">
    <property type="entry name" value="HDc"/>
    <property type="match status" value="1"/>
</dbReference>
<evidence type="ECO:0000259" key="12">
    <source>
        <dbReference type="PROSITE" id="PS51831"/>
    </source>
</evidence>
<evidence type="ECO:0000256" key="11">
    <source>
        <dbReference type="ARBA" id="ARBA00047968"/>
    </source>
</evidence>
<dbReference type="PROSITE" id="PS51831">
    <property type="entry name" value="HD"/>
    <property type="match status" value="1"/>
</dbReference>
<evidence type="ECO:0000256" key="9">
    <source>
        <dbReference type="ARBA" id="ARBA00041464"/>
    </source>
</evidence>
<dbReference type="AlphaFoldDB" id="A0A6I9W390"/>
<keyword evidence="2" id="KW-0479">Metal-binding</keyword>
<keyword evidence="4" id="KW-0464">Manganese</keyword>
<evidence type="ECO:0000256" key="4">
    <source>
        <dbReference type="ARBA" id="ARBA00023211"/>
    </source>
</evidence>
<dbReference type="PANTHER" id="PTHR46246">
    <property type="entry name" value="GUANOSINE-3',5'-BIS(DIPHOSPHATE) 3'-PYROPHOSPHOHYDROLASE MESH1"/>
    <property type="match status" value="1"/>
</dbReference>
<evidence type="ECO:0000313" key="13">
    <source>
        <dbReference type="Proteomes" id="UP000504615"/>
    </source>
</evidence>
<dbReference type="GeneID" id="105426269"/>
<evidence type="ECO:0000256" key="1">
    <source>
        <dbReference type="ARBA" id="ARBA00001936"/>
    </source>
</evidence>
<comment type="function">
    <text evidence="6">ppGpp hydrolyzing enzyme involved in starvation response.</text>
</comment>
<accession>A0A6I9W390</accession>
<dbReference type="GO" id="GO:0008893">
    <property type="term" value="F:guanosine-3',5'-bis(diphosphate) 3'-diphosphatase activity"/>
    <property type="evidence" value="ECO:0007669"/>
    <property type="project" value="UniProtKB-EC"/>
</dbReference>
<dbReference type="EC" id="3.1.7.2" evidence="5"/>
<dbReference type="GO" id="GO:0046872">
    <property type="term" value="F:metal ion binding"/>
    <property type="evidence" value="ECO:0007669"/>
    <property type="project" value="UniProtKB-KW"/>
</dbReference>
<dbReference type="InterPro" id="IPR052194">
    <property type="entry name" value="MESH1"/>
</dbReference>
<comment type="cofactor">
    <cofactor evidence="1">
        <name>Mn(2+)</name>
        <dbReference type="ChEBI" id="CHEBI:29035"/>
    </cofactor>
</comment>
<dbReference type="Gene3D" id="1.10.3210.10">
    <property type="entry name" value="Hypothetical protein af1432"/>
    <property type="match status" value="1"/>
</dbReference>
<dbReference type="KEGG" id="pbar:105426269"/>
<evidence type="ECO:0000313" key="14">
    <source>
        <dbReference type="RefSeq" id="XP_011635723.1"/>
    </source>
</evidence>
<protein>
    <recommendedName>
        <fullName evidence="8">Guanosine-3',5'-bis(diphosphate) 3'-pyrophosphohydrolase MESH1</fullName>
        <ecNumber evidence="5">3.1.7.2</ecNumber>
    </recommendedName>
    <alternativeName>
        <fullName evidence="9">Metazoan SpoT homolog 1</fullName>
    </alternativeName>
    <alternativeName>
        <fullName evidence="10">Penta-phosphate guanosine-3'-pyrophosphohydrolase</fullName>
    </alternativeName>
</protein>
<comment type="catalytic activity">
    <reaction evidence="11">
        <text>guanosine 3',5'-bis(diphosphate) + H2O = GDP + diphosphate + H(+)</text>
        <dbReference type="Rhea" id="RHEA:14253"/>
        <dbReference type="ChEBI" id="CHEBI:15377"/>
        <dbReference type="ChEBI" id="CHEBI:15378"/>
        <dbReference type="ChEBI" id="CHEBI:33019"/>
        <dbReference type="ChEBI" id="CHEBI:58189"/>
        <dbReference type="ChEBI" id="CHEBI:77828"/>
        <dbReference type="EC" id="3.1.7.2"/>
    </reaction>
</comment>
<evidence type="ECO:0000256" key="7">
    <source>
        <dbReference type="ARBA" id="ARBA00038354"/>
    </source>
</evidence>
<dbReference type="PANTHER" id="PTHR46246:SF1">
    <property type="entry name" value="GUANOSINE-3',5'-BIS(DIPHOSPHATE) 3'-PYROPHOSPHOHYDROLASE MESH1"/>
    <property type="match status" value="1"/>
</dbReference>
<comment type="similarity">
    <text evidence="7">Belongs to the MESH1 family.</text>
</comment>
<evidence type="ECO:0000256" key="6">
    <source>
        <dbReference type="ARBA" id="ARBA00037781"/>
    </source>
</evidence>
<name>A0A6I9W390_9HYME</name>
<dbReference type="InterPro" id="IPR003607">
    <property type="entry name" value="HD/PDEase_dom"/>
</dbReference>
<evidence type="ECO:0000256" key="2">
    <source>
        <dbReference type="ARBA" id="ARBA00022723"/>
    </source>
</evidence>
<dbReference type="SMART" id="SM00471">
    <property type="entry name" value="HDc"/>
    <property type="match status" value="1"/>
</dbReference>
<feature type="domain" description="HD" evidence="12">
    <location>
        <begin position="66"/>
        <end position="161"/>
    </location>
</feature>
<sequence>MGEKEKEREIAVMSECVKSLKSDESCEKCGKELSKEELLSQVIKCANFAAEKHRNQRRKDVDETPYINHPLGVANILIQEGMVFEPVVILAAILHDTVEDTDTTFLEIEKEFGCKVAQVVREMTDDKTLSKAERKRLQIEHAPNISREGKLVTLADKLHNLRDLKRSIPVGWTNERVQEYFKWAKDVVNGCRQINSNLEKELDILFASCGLL</sequence>
<gene>
    <name evidence="14" type="primary">LOC105426269</name>
</gene>
<proteinExistence type="inferred from homology"/>
<reference evidence="14" key="1">
    <citation type="submission" date="2025-08" db="UniProtKB">
        <authorList>
            <consortium name="RefSeq"/>
        </authorList>
    </citation>
    <scope>IDENTIFICATION</scope>
</reference>
<dbReference type="CTD" id="43456"/>
<dbReference type="Pfam" id="PF13328">
    <property type="entry name" value="HD_4"/>
    <property type="match status" value="1"/>
</dbReference>
<dbReference type="Proteomes" id="UP000504615">
    <property type="component" value="Unplaced"/>
</dbReference>
<evidence type="ECO:0000256" key="5">
    <source>
        <dbReference type="ARBA" id="ARBA00024387"/>
    </source>
</evidence>
<dbReference type="InterPro" id="IPR006674">
    <property type="entry name" value="HD_domain"/>
</dbReference>
<dbReference type="OrthoDB" id="430679at2759"/>
<evidence type="ECO:0000256" key="10">
    <source>
        <dbReference type="ARBA" id="ARBA00041770"/>
    </source>
</evidence>
<keyword evidence="13" id="KW-1185">Reference proteome</keyword>
<evidence type="ECO:0000256" key="3">
    <source>
        <dbReference type="ARBA" id="ARBA00022801"/>
    </source>
</evidence>
<dbReference type="SUPFAM" id="SSF109604">
    <property type="entry name" value="HD-domain/PDEase-like"/>
    <property type="match status" value="1"/>
</dbReference>
<dbReference type="FunFam" id="1.10.3210.10:FF:000012">
    <property type="entry name" value="HD domain containing 3"/>
    <property type="match status" value="1"/>
</dbReference>
<keyword evidence="3" id="KW-0378">Hydrolase</keyword>
<organism evidence="13 14">
    <name type="scientific">Pogonomyrmex barbatus</name>
    <name type="common">red harvester ant</name>
    <dbReference type="NCBI Taxonomy" id="144034"/>
    <lineage>
        <taxon>Eukaryota</taxon>
        <taxon>Metazoa</taxon>
        <taxon>Ecdysozoa</taxon>
        <taxon>Arthropoda</taxon>
        <taxon>Hexapoda</taxon>
        <taxon>Insecta</taxon>
        <taxon>Pterygota</taxon>
        <taxon>Neoptera</taxon>
        <taxon>Endopterygota</taxon>
        <taxon>Hymenoptera</taxon>
        <taxon>Apocrita</taxon>
        <taxon>Aculeata</taxon>
        <taxon>Formicoidea</taxon>
        <taxon>Formicidae</taxon>
        <taxon>Myrmicinae</taxon>
        <taxon>Pogonomyrmex</taxon>
    </lineage>
</organism>
<evidence type="ECO:0000256" key="8">
    <source>
        <dbReference type="ARBA" id="ARBA00040793"/>
    </source>
</evidence>
<dbReference type="RefSeq" id="XP_011635723.1">
    <property type="nucleotide sequence ID" value="XM_011637421.1"/>
</dbReference>